<dbReference type="SUPFAM" id="SSF54695">
    <property type="entry name" value="POZ domain"/>
    <property type="match status" value="1"/>
</dbReference>
<feature type="transmembrane region" description="Helical" evidence="14">
    <location>
        <begin position="168"/>
        <end position="189"/>
    </location>
</feature>
<dbReference type="GO" id="GO:0005251">
    <property type="term" value="F:delayed rectifier potassium channel activity"/>
    <property type="evidence" value="ECO:0007669"/>
    <property type="project" value="TreeGrafter"/>
</dbReference>
<feature type="compositionally biased region" description="Low complexity" evidence="13">
    <location>
        <begin position="554"/>
        <end position="576"/>
    </location>
</feature>
<dbReference type="CDD" id="cd18416">
    <property type="entry name" value="BTB_Shaw-like"/>
    <property type="match status" value="1"/>
</dbReference>
<evidence type="ECO:0000256" key="12">
    <source>
        <dbReference type="ARBA" id="ARBA00061303"/>
    </source>
</evidence>
<dbReference type="InterPro" id="IPR028325">
    <property type="entry name" value="VG_K_chnl"/>
</dbReference>
<dbReference type="GO" id="GO:0008076">
    <property type="term" value="C:voltage-gated potassium channel complex"/>
    <property type="evidence" value="ECO:0007669"/>
    <property type="project" value="InterPro"/>
</dbReference>
<evidence type="ECO:0000256" key="10">
    <source>
        <dbReference type="ARBA" id="ARBA00023136"/>
    </source>
</evidence>
<evidence type="ECO:0000256" key="9">
    <source>
        <dbReference type="ARBA" id="ARBA00023065"/>
    </source>
</evidence>
<keyword evidence="3" id="KW-0633">Potassium transport</keyword>
<feature type="transmembrane region" description="Helical" evidence="14">
    <location>
        <begin position="472"/>
        <end position="505"/>
    </location>
</feature>
<dbReference type="PANTHER" id="PTHR11537">
    <property type="entry name" value="VOLTAGE-GATED POTASSIUM CHANNEL"/>
    <property type="match status" value="1"/>
</dbReference>
<evidence type="ECO:0000256" key="13">
    <source>
        <dbReference type="SAM" id="MobiDB-lite"/>
    </source>
</evidence>
<feature type="compositionally biased region" description="Basic and acidic residues" evidence="13">
    <location>
        <begin position="235"/>
        <end position="248"/>
    </location>
</feature>
<dbReference type="InterPro" id="IPR000210">
    <property type="entry name" value="BTB/POZ_dom"/>
</dbReference>
<dbReference type="EMBL" id="MG973388">
    <property type="protein sequence ID" value="AWJ68241.1"/>
    <property type="molecule type" value="mRNA"/>
</dbReference>
<dbReference type="FunFam" id="1.10.287.70:FF:000002">
    <property type="entry name" value="Potassium voltage-gated channel subfamily a member"/>
    <property type="match status" value="1"/>
</dbReference>
<dbReference type="Pfam" id="PF00520">
    <property type="entry name" value="Ion_trans"/>
    <property type="match status" value="1"/>
</dbReference>
<dbReference type="SUPFAM" id="SSF81324">
    <property type="entry name" value="Voltage-gated potassium channels"/>
    <property type="match status" value="1"/>
</dbReference>
<dbReference type="Gene3D" id="3.30.710.10">
    <property type="entry name" value="Potassium Channel Kv1.1, Chain A"/>
    <property type="match status" value="1"/>
</dbReference>
<dbReference type="InterPro" id="IPR011333">
    <property type="entry name" value="SKP1/BTB/POZ_sf"/>
</dbReference>
<proteinExistence type="evidence at transcript level"/>
<feature type="region of interest" description="Disordered" evidence="13">
    <location>
        <begin position="658"/>
        <end position="683"/>
    </location>
</feature>
<dbReference type="GO" id="GO:0001508">
    <property type="term" value="P:action potential"/>
    <property type="evidence" value="ECO:0007669"/>
    <property type="project" value="TreeGrafter"/>
</dbReference>
<name>A0A2S1WM46_9ANNE</name>
<dbReference type="InterPro" id="IPR003974">
    <property type="entry name" value="K_chnl_volt-dep_Kv3"/>
</dbReference>
<keyword evidence="10 14" id="KW-0472">Membrane</keyword>
<comment type="subcellular location">
    <subcellularLocation>
        <location evidence="1">Membrane</location>
        <topology evidence="1">Multi-pass membrane protein</topology>
    </subcellularLocation>
</comment>
<keyword evidence="4 14" id="KW-0812">Transmembrane</keyword>
<keyword evidence="11" id="KW-0407">Ion channel</keyword>
<evidence type="ECO:0000256" key="3">
    <source>
        <dbReference type="ARBA" id="ARBA00022538"/>
    </source>
</evidence>
<accession>A0A2S1WM46</accession>
<dbReference type="Gene3D" id="1.10.287.70">
    <property type="match status" value="1"/>
</dbReference>
<evidence type="ECO:0000256" key="6">
    <source>
        <dbReference type="ARBA" id="ARBA00022882"/>
    </source>
</evidence>
<protein>
    <submittedName>
        <fullName evidence="16">Putative potassium voltage-gated channel Shaw subfamily 2</fullName>
    </submittedName>
</protein>
<dbReference type="PRINTS" id="PR00169">
    <property type="entry name" value="KCHANNEL"/>
</dbReference>
<feature type="domain" description="BTB" evidence="15">
    <location>
        <begin position="6"/>
        <end position="106"/>
    </location>
</feature>
<dbReference type="GO" id="GO:0051260">
    <property type="term" value="P:protein homooligomerization"/>
    <property type="evidence" value="ECO:0007669"/>
    <property type="project" value="InterPro"/>
</dbReference>
<dbReference type="InterPro" id="IPR003131">
    <property type="entry name" value="T1-type_BTB"/>
</dbReference>
<feature type="compositionally biased region" description="Polar residues" evidence="13">
    <location>
        <begin position="658"/>
        <end position="669"/>
    </location>
</feature>
<keyword evidence="7" id="KW-0630">Potassium</keyword>
<dbReference type="GO" id="GO:0032809">
    <property type="term" value="C:neuronal cell body membrane"/>
    <property type="evidence" value="ECO:0007669"/>
    <property type="project" value="TreeGrafter"/>
</dbReference>
<evidence type="ECO:0000256" key="7">
    <source>
        <dbReference type="ARBA" id="ARBA00022958"/>
    </source>
</evidence>
<evidence type="ECO:0000259" key="15">
    <source>
        <dbReference type="SMART" id="SM00225"/>
    </source>
</evidence>
<evidence type="ECO:0000256" key="2">
    <source>
        <dbReference type="ARBA" id="ARBA00022448"/>
    </source>
</evidence>
<feature type="transmembrane region" description="Helical" evidence="14">
    <location>
        <begin position="413"/>
        <end position="434"/>
    </location>
</feature>
<dbReference type="GO" id="GO:0043679">
    <property type="term" value="C:axon terminus"/>
    <property type="evidence" value="ECO:0007669"/>
    <property type="project" value="TreeGrafter"/>
</dbReference>
<dbReference type="GO" id="GO:0032590">
    <property type="term" value="C:dendrite membrane"/>
    <property type="evidence" value="ECO:0007669"/>
    <property type="project" value="TreeGrafter"/>
</dbReference>
<dbReference type="PANTHER" id="PTHR11537:SF252">
    <property type="entry name" value="POTASSIUM VOLTAGE-GATED CHANNEL PROTEIN SHAW"/>
    <property type="match status" value="1"/>
</dbReference>
<dbReference type="AlphaFoldDB" id="A0A2S1WM46"/>
<feature type="transmembrane region" description="Helical" evidence="14">
    <location>
        <begin position="353"/>
        <end position="371"/>
    </location>
</feature>
<feature type="region of interest" description="Disordered" evidence="13">
    <location>
        <begin position="554"/>
        <end position="626"/>
    </location>
</feature>
<evidence type="ECO:0000313" key="16">
    <source>
        <dbReference type="EMBL" id="AWJ68241.1"/>
    </source>
</evidence>
<dbReference type="GO" id="GO:0042734">
    <property type="term" value="C:presynaptic membrane"/>
    <property type="evidence" value="ECO:0007669"/>
    <property type="project" value="TreeGrafter"/>
</dbReference>
<dbReference type="InterPro" id="IPR005821">
    <property type="entry name" value="Ion_trans_dom"/>
</dbReference>
<sequence length="699" mass="79166">MSDFDNRVTLNVGGIRHETYKTTLKKIPATRLSRLTEALANYDPVLNEYYFDRHPGVFAQILNYYRTGKLHYPTDVCGPLFEEELEFWGLDANQVEPCCWMTYTTHRDTQETLQTLDRLDLDTDKPTEEDIMKKFGIDDEFNKSDLNYWDRIKPKIWALFEEPYSSTLAKLVAAISVFFIIVSIVSFCLKTHPSMRVSRRNSSYHDQIQTFVSLNASSVSNHSEVVTTSSTEDEDYKHSDSIDTDYKHSSGRGESSSRNLYNYSPVRQKLSLRKHHNSDDKTPEVDSEQFDGNPHQWLFGSKLGHRAFRNQTKPHPGFFYVECVCNVWFTFELIVRFIVSPNRLSFLRMPVNIIDLVAILSFYLDAIVTFIQMDNEVLDFLSIVCIMRLFKLTRHSPGLKILIHTFKASAHELSLLVFFLVLFIVVFASLVYYAEKTEVNMDNNFPSIPEGLWWAIITMTTVGYGDMTPKTYLGMFVGSICALTGVLTIALPVPVIVSNFALFYSHTKARAKLPKKRRRVLPVEAVRPKNLQAALKNCPGGPLPFQNLRLNSPPLLSLRPPPSVNSNLPSPSHLNNAGMTAVASKSSISPRASHSSTTLLNASNSDILKSDPTNSTQQPLKLPHPRMTARMSLVTALLREPQVTDPLLSSAISEILTTTRESSSNTQGRNNNNNKKHSICTYNNHQKTSRKSISDLLIC</sequence>
<evidence type="ECO:0000256" key="11">
    <source>
        <dbReference type="ARBA" id="ARBA00023303"/>
    </source>
</evidence>
<keyword evidence="2" id="KW-0813">Transport</keyword>
<evidence type="ECO:0000256" key="4">
    <source>
        <dbReference type="ARBA" id="ARBA00022692"/>
    </source>
</evidence>
<reference evidence="16" key="1">
    <citation type="submission" date="2018-02" db="EMBL/GenBank/DDBJ databases">
        <title>Hirudo verbana central nervous system transcriptome analysis of ion channel and receptor content.</title>
        <authorList>
            <person name="Northcutt A.J."/>
            <person name="Schulz D.J."/>
            <person name="Mesce K.A."/>
        </authorList>
    </citation>
    <scope>NUCLEOTIDE SEQUENCE</scope>
</reference>
<keyword evidence="8 14" id="KW-1133">Transmembrane helix</keyword>
<organism evidence="16">
    <name type="scientific">Hirudo verbana</name>
    <dbReference type="NCBI Taxonomy" id="311461"/>
    <lineage>
        <taxon>Eukaryota</taxon>
        <taxon>Metazoa</taxon>
        <taxon>Spiralia</taxon>
        <taxon>Lophotrochozoa</taxon>
        <taxon>Annelida</taxon>
        <taxon>Clitellata</taxon>
        <taxon>Hirudinea</taxon>
        <taxon>Hirudinida</taxon>
        <taxon>Hirudiniformes</taxon>
        <taxon>Hirudinidae</taxon>
        <taxon>Hirudo</taxon>
    </lineage>
</organism>
<evidence type="ECO:0000256" key="5">
    <source>
        <dbReference type="ARBA" id="ARBA00022826"/>
    </source>
</evidence>
<dbReference type="InterPro" id="IPR003968">
    <property type="entry name" value="K_chnl_volt-dep_Kv"/>
</dbReference>
<feature type="compositionally biased region" description="Polar residues" evidence="13">
    <location>
        <begin position="583"/>
        <end position="619"/>
    </location>
</feature>
<keyword evidence="9" id="KW-0406">Ion transport</keyword>
<dbReference type="FunFam" id="3.30.710.10:FF:000020">
    <property type="entry name" value="Potassium voltage-gated channel protein Shaw"/>
    <property type="match status" value="1"/>
</dbReference>
<keyword evidence="6" id="KW-0851">Voltage-gated channel</keyword>
<evidence type="ECO:0000256" key="1">
    <source>
        <dbReference type="ARBA" id="ARBA00004141"/>
    </source>
</evidence>
<dbReference type="Pfam" id="PF02214">
    <property type="entry name" value="BTB_2"/>
    <property type="match status" value="1"/>
</dbReference>
<evidence type="ECO:0000256" key="8">
    <source>
        <dbReference type="ARBA" id="ARBA00022989"/>
    </source>
</evidence>
<evidence type="ECO:0000256" key="14">
    <source>
        <dbReference type="SAM" id="Phobius"/>
    </source>
</evidence>
<dbReference type="SMART" id="SM00225">
    <property type="entry name" value="BTB"/>
    <property type="match status" value="1"/>
</dbReference>
<dbReference type="PRINTS" id="PR01491">
    <property type="entry name" value="KVCHANNEL"/>
</dbReference>
<dbReference type="InterPro" id="IPR027359">
    <property type="entry name" value="Volt_channel_dom_sf"/>
</dbReference>
<keyword evidence="5" id="KW-0631">Potassium channel</keyword>
<feature type="region of interest" description="Disordered" evidence="13">
    <location>
        <begin position="222"/>
        <end position="259"/>
    </location>
</feature>
<comment type="similarity">
    <text evidence="12">Belongs to the potassium channel family. C (Shaw) (TC 1.A.1.2) subfamily. Shaw sub-subfamily.</text>
</comment>
<dbReference type="PRINTS" id="PR01498">
    <property type="entry name" value="SHAWCHANNEL"/>
</dbReference>
<dbReference type="GO" id="GO:0045211">
    <property type="term" value="C:postsynaptic membrane"/>
    <property type="evidence" value="ECO:0007669"/>
    <property type="project" value="TreeGrafter"/>
</dbReference>
<dbReference type="Gene3D" id="1.20.120.350">
    <property type="entry name" value="Voltage-gated potassium channels. Chain C"/>
    <property type="match status" value="1"/>
</dbReference>